<organism evidence="8">
    <name type="scientific">marine metagenome</name>
    <dbReference type="NCBI Taxonomy" id="408172"/>
    <lineage>
        <taxon>unclassified sequences</taxon>
        <taxon>metagenomes</taxon>
        <taxon>ecological metagenomes</taxon>
    </lineage>
</organism>
<dbReference type="GO" id="GO:0005886">
    <property type="term" value="C:plasma membrane"/>
    <property type="evidence" value="ECO:0007669"/>
    <property type="project" value="UniProtKB-SubCell"/>
</dbReference>
<dbReference type="Pfam" id="PF01925">
    <property type="entry name" value="TauE"/>
    <property type="match status" value="1"/>
</dbReference>
<keyword evidence="2" id="KW-0813">Transport</keyword>
<feature type="transmembrane region" description="Helical" evidence="7">
    <location>
        <begin position="112"/>
        <end position="136"/>
    </location>
</feature>
<keyword evidence="5 7" id="KW-1133">Transmembrane helix</keyword>
<dbReference type="PANTHER" id="PTHR30269:SF37">
    <property type="entry name" value="MEMBRANE TRANSPORTER PROTEIN"/>
    <property type="match status" value="1"/>
</dbReference>
<evidence type="ECO:0000313" key="8">
    <source>
        <dbReference type="EMBL" id="SVD71698.1"/>
    </source>
</evidence>
<evidence type="ECO:0000256" key="7">
    <source>
        <dbReference type="SAM" id="Phobius"/>
    </source>
</evidence>
<gene>
    <name evidence="8" type="ORF">METZ01_LOCUS424552</name>
</gene>
<feature type="transmembrane region" description="Helical" evidence="7">
    <location>
        <begin position="206"/>
        <end position="223"/>
    </location>
</feature>
<dbReference type="InterPro" id="IPR052017">
    <property type="entry name" value="TSUP"/>
</dbReference>
<feature type="non-terminal residue" evidence="8">
    <location>
        <position position="1"/>
    </location>
</feature>
<dbReference type="AlphaFoldDB" id="A0A382XN07"/>
<name>A0A382XN07_9ZZZZ</name>
<evidence type="ECO:0000256" key="3">
    <source>
        <dbReference type="ARBA" id="ARBA00022475"/>
    </source>
</evidence>
<evidence type="ECO:0008006" key="9">
    <source>
        <dbReference type="Google" id="ProtNLM"/>
    </source>
</evidence>
<evidence type="ECO:0000256" key="6">
    <source>
        <dbReference type="ARBA" id="ARBA00023136"/>
    </source>
</evidence>
<evidence type="ECO:0000256" key="5">
    <source>
        <dbReference type="ARBA" id="ARBA00022989"/>
    </source>
</evidence>
<proteinExistence type="predicted"/>
<feature type="transmembrane region" description="Helical" evidence="7">
    <location>
        <begin position="6"/>
        <end position="34"/>
    </location>
</feature>
<protein>
    <recommendedName>
        <fullName evidence="9">Membrane transporter protein</fullName>
    </recommendedName>
</protein>
<dbReference type="PANTHER" id="PTHR30269">
    <property type="entry name" value="TRANSMEMBRANE PROTEIN YFCA"/>
    <property type="match status" value="1"/>
</dbReference>
<keyword evidence="6 7" id="KW-0472">Membrane</keyword>
<comment type="subcellular location">
    <subcellularLocation>
        <location evidence="1">Cell membrane</location>
        <topology evidence="1">Multi-pass membrane protein</topology>
    </subcellularLocation>
</comment>
<keyword evidence="3" id="KW-1003">Cell membrane</keyword>
<keyword evidence="4 7" id="KW-0812">Transmembrane</keyword>
<reference evidence="8" key="1">
    <citation type="submission" date="2018-05" db="EMBL/GenBank/DDBJ databases">
        <authorList>
            <person name="Lanie J.A."/>
            <person name="Ng W.-L."/>
            <person name="Kazmierczak K.M."/>
            <person name="Andrzejewski T.M."/>
            <person name="Davidsen T.M."/>
            <person name="Wayne K.J."/>
            <person name="Tettelin H."/>
            <person name="Glass J.I."/>
            <person name="Rusch D."/>
            <person name="Podicherti R."/>
            <person name="Tsui H.-C.T."/>
            <person name="Winkler M.E."/>
        </authorList>
    </citation>
    <scope>NUCLEOTIDE SEQUENCE</scope>
</reference>
<feature type="transmembrane region" description="Helical" evidence="7">
    <location>
        <begin position="173"/>
        <end position="194"/>
    </location>
</feature>
<accession>A0A382XN07</accession>
<feature type="transmembrane region" description="Helical" evidence="7">
    <location>
        <begin position="85"/>
        <end position="100"/>
    </location>
</feature>
<evidence type="ECO:0000256" key="1">
    <source>
        <dbReference type="ARBA" id="ARBA00004651"/>
    </source>
</evidence>
<evidence type="ECO:0000256" key="2">
    <source>
        <dbReference type="ARBA" id="ARBA00022448"/>
    </source>
</evidence>
<sequence length="233" mass="24586">LSAFTSFISAALGMGGGMVLLAVIATILPAHALIPVHGVVQIGSNISRAAVMVRHIHLPVLLPMTLGGLLGAVIGGLIAMRLPDWLLYLAVGIFVLWSARNKKSFSLGQATIFLGGIISGFLTMFIGGTGPFVAAVTKSLNLDRMTHVGTQAGCMVFQHGLKITVFGVLGFNYLPYLPLVIGMISFGVLGTLIGRRVLYSMGDSRFRIALNILLILLGLRLLWMSGSAVLQGS</sequence>
<dbReference type="InterPro" id="IPR002781">
    <property type="entry name" value="TM_pro_TauE-like"/>
</dbReference>
<dbReference type="EMBL" id="UINC01168596">
    <property type="protein sequence ID" value="SVD71698.1"/>
    <property type="molecule type" value="Genomic_DNA"/>
</dbReference>
<feature type="transmembrane region" description="Helical" evidence="7">
    <location>
        <begin position="55"/>
        <end position="79"/>
    </location>
</feature>
<evidence type="ECO:0000256" key="4">
    <source>
        <dbReference type="ARBA" id="ARBA00022692"/>
    </source>
</evidence>